<reference evidence="2 3" key="1">
    <citation type="submission" date="2016-10" db="EMBL/GenBank/DDBJ databases">
        <title>Actinomyces aegypiusis sp. nov., isolated from the Aegypius monachus in Qinghai Tibet Plateau China.</title>
        <authorList>
            <person name="Wang Y."/>
        </authorList>
    </citation>
    <scope>NUCLEOTIDE SEQUENCE [LARGE SCALE GENOMIC DNA]</scope>
    <source>
        <strain evidence="2 3">VUL4_3</strain>
    </source>
</reference>
<feature type="transmembrane region" description="Helical" evidence="1">
    <location>
        <begin position="20"/>
        <end position="42"/>
    </location>
</feature>
<keyword evidence="1" id="KW-0812">Transmembrane</keyword>
<keyword evidence="1" id="KW-0472">Membrane</keyword>
<name>A0A1D9MLS6_9ACTO</name>
<evidence type="ECO:0000256" key="1">
    <source>
        <dbReference type="SAM" id="Phobius"/>
    </source>
</evidence>
<organism evidence="2 3">
    <name type="scientific">Boudabousia tangfeifanii</name>
    <dbReference type="NCBI Taxonomy" id="1912795"/>
    <lineage>
        <taxon>Bacteria</taxon>
        <taxon>Bacillati</taxon>
        <taxon>Actinomycetota</taxon>
        <taxon>Actinomycetes</taxon>
        <taxon>Actinomycetales</taxon>
        <taxon>Actinomycetaceae</taxon>
        <taxon>Boudabousia</taxon>
    </lineage>
</organism>
<gene>
    <name evidence="2" type="ORF">BK816_08120</name>
</gene>
<dbReference type="KEGG" id="avu:BK816_08120"/>
<feature type="transmembrane region" description="Helical" evidence="1">
    <location>
        <begin position="54"/>
        <end position="76"/>
    </location>
</feature>
<dbReference type="Proteomes" id="UP000176288">
    <property type="component" value="Chromosome"/>
</dbReference>
<dbReference type="STRING" id="1912795.BK816_08120"/>
<proteinExistence type="predicted"/>
<accession>A0A1D9MLS6</accession>
<protein>
    <recommendedName>
        <fullName evidence="4">Phage abortive infection protein</fullName>
    </recommendedName>
</protein>
<sequence>MHYYFGMWEMLKNIEKDKRTWFTVSLLSLVVVIVFIIWLACISDNFLKSILQSLISIVPAYFIAFAIHFLTVASSYESERVLKESQKLLESQRGLVAMQVGQVLREQVKSAQDKDEILAILRESRVLFPITNESNEKVSSATELLLTEFRRNPLVPLPTVGMFDNPLSVNYSPDAESFNELYKADFGDEKVIKKNAVEQYFLTFSSSNAEIDLKELNGFLELLIHREQKSQNNSFTIYRNTHYLLEYLWNHKIGDVPIRNKLEGNVGYFIDVLVCKHQESKRSEKDSETYWEKLNCFVIKDLLGDKGEFKKEAIDFLDKIDKNLQNQIKGIILDRELFKMYDDEDASKLLSVFRNKNGVD</sequence>
<keyword evidence="3" id="KW-1185">Reference proteome</keyword>
<dbReference type="AlphaFoldDB" id="A0A1D9MLS6"/>
<evidence type="ECO:0008006" key="4">
    <source>
        <dbReference type="Google" id="ProtNLM"/>
    </source>
</evidence>
<evidence type="ECO:0000313" key="3">
    <source>
        <dbReference type="Proteomes" id="UP000176288"/>
    </source>
</evidence>
<keyword evidence="1" id="KW-1133">Transmembrane helix</keyword>
<dbReference type="EMBL" id="CP017812">
    <property type="protein sequence ID" value="AOZ73254.1"/>
    <property type="molecule type" value="Genomic_DNA"/>
</dbReference>
<evidence type="ECO:0000313" key="2">
    <source>
        <dbReference type="EMBL" id="AOZ73254.1"/>
    </source>
</evidence>